<dbReference type="GO" id="GO:0003677">
    <property type="term" value="F:DNA binding"/>
    <property type="evidence" value="ECO:0007669"/>
    <property type="project" value="UniProtKB-KW"/>
</dbReference>
<comment type="caution">
    <text evidence="5">The sequence shown here is derived from an EMBL/GenBank/DDBJ whole genome shotgun (WGS) entry which is preliminary data.</text>
</comment>
<dbReference type="Pfam" id="PF12802">
    <property type="entry name" value="MarR_2"/>
    <property type="match status" value="1"/>
</dbReference>
<keyword evidence="1" id="KW-0805">Transcription regulation</keyword>
<proteinExistence type="predicted"/>
<evidence type="ECO:0000313" key="6">
    <source>
        <dbReference type="Proteomes" id="UP001549055"/>
    </source>
</evidence>
<organism evidence="5 6">
    <name type="scientific">Streptococcus gallinaceus</name>
    <dbReference type="NCBI Taxonomy" id="165758"/>
    <lineage>
        <taxon>Bacteria</taxon>
        <taxon>Bacillati</taxon>
        <taxon>Bacillota</taxon>
        <taxon>Bacilli</taxon>
        <taxon>Lactobacillales</taxon>
        <taxon>Streptococcaceae</taxon>
        <taxon>Streptococcus</taxon>
    </lineage>
</organism>
<dbReference type="PRINTS" id="PR00598">
    <property type="entry name" value="HTHMARR"/>
</dbReference>
<dbReference type="SMART" id="SM00347">
    <property type="entry name" value="HTH_MARR"/>
    <property type="match status" value="1"/>
</dbReference>
<evidence type="ECO:0000256" key="3">
    <source>
        <dbReference type="ARBA" id="ARBA00023163"/>
    </source>
</evidence>
<dbReference type="EMBL" id="JBEPMK010000002">
    <property type="protein sequence ID" value="MET3644090.1"/>
    <property type="molecule type" value="Genomic_DNA"/>
</dbReference>
<evidence type="ECO:0000313" key="5">
    <source>
        <dbReference type="EMBL" id="MET3644090.1"/>
    </source>
</evidence>
<evidence type="ECO:0000256" key="2">
    <source>
        <dbReference type="ARBA" id="ARBA00023125"/>
    </source>
</evidence>
<dbReference type="InterPro" id="IPR036388">
    <property type="entry name" value="WH-like_DNA-bd_sf"/>
</dbReference>
<dbReference type="InterPro" id="IPR039422">
    <property type="entry name" value="MarR/SlyA-like"/>
</dbReference>
<dbReference type="Gene3D" id="1.10.10.10">
    <property type="entry name" value="Winged helix-like DNA-binding domain superfamily/Winged helix DNA-binding domain"/>
    <property type="match status" value="1"/>
</dbReference>
<sequence length="147" mass="16755">METPLQQLRRLVNQIEKFLDKAATDCGAEHLSGPQGFIVMHLYRNPEAHYSIKDVEEKLKISKSVASNLVKRMEKNGFIQIQPSQTDKRVKNLALTNLGREKAANFENFIAYVHETLLDGISREEIDSARQVMTRLAQNIQLDDSES</sequence>
<dbReference type="PROSITE" id="PS01117">
    <property type="entry name" value="HTH_MARR_1"/>
    <property type="match status" value="1"/>
</dbReference>
<dbReference type="SUPFAM" id="SSF46785">
    <property type="entry name" value="Winged helix' DNA-binding domain"/>
    <property type="match status" value="1"/>
</dbReference>
<dbReference type="Proteomes" id="UP001549055">
    <property type="component" value="Unassembled WGS sequence"/>
</dbReference>
<evidence type="ECO:0000256" key="1">
    <source>
        <dbReference type="ARBA" id="ARBA00023015"/>
    </source>
</evidence>
<evidence type="ECO:0000259" key="4">
    <source>
        <dbReference type="PROSITE" id="PS50995"/>
    </source>
</evidence>
<feature type="domain" description="HTH marR-type" evidence="4">
    <location>
        <begin position="1"/>
        <end position="138"/>
    </location>
</feature>
<keyword evidence="2 5" id="KW-0238">DNA-binding</keyword>
<keyword evidence="6" id="KW-1185">Reference proteome</keyword>
<dbReference type="PANTHER" id="PTHR33164:SF99">
    <property type="entry name" value="MARR FAMILY REGULATORY PROTEIN"/>
    <property type="match status" value="1"/>
</dbReference>
<dbReference type="PROSITE" id="PS50995">
    <property type="entry name" value="HTH_MARR_2"/>
    <property type="match status" value="1"/>
</dbReference>
<gene>
    <name evidence="5" type="ORF">ABID27_000712</name>
</gene>
<name>A0ABV2JL48_9STRE</name>
<accession>A0ABV2JL48</accession>
<dbReference type="InterPro" id="IPR023187">
    <property type="entry name" value="Tscrpt_reg_MarR-type_CS"/>
</dbReference>
<dbReference type="PANTHER" id="PTHR33164">
    <property type="entry name" value="TRANSCRIPTIONAL REGULATOR, MARR FAMILY"/>
    <property type="match status" value="1"/>
</dbReference>
<dbReference type="InterPro" id="IPR036390">
    <property type="entry name" value="WH_DNA-bd_sf"/>
</dbReference>
<protein>
    <submittedName>
        <fullName evidence="5">DNA-binding MarR family transcriptional regulator</fullName>
    </submittedName>
</protein>
<dbReference type="InterPro" id="IPR000835">
    <property type="entry name" value="HTH_MarR-typ"/>
</dbReference>
<dbReference type="RefSeq" id="WP_253363590.1">
    <property type="nucleotide sequence ID" value="NZ_JALJXU010000002.1"/>
</dbReference>
<reference evidence="5 6" key="1">
    <citation type="submission" date="2024-06" db="EMBL/GenBank/DDBJ databases">
        <title>Genomic Encyclopedia of Type Strains, Phase IV (KMG-IV): sequencing the most valuable type-strain genomes for metagenomic binning, comparative biology and taxonomic classification.</title>
        <authorList>
            <person name="Goeker M."/>
        </authorList>
    </citation>
    <scope>NUCLEOTIDE SEQUENCE [LARGE SCALE GENOMIC DNA]</scope>
    <source>
        <strain evidence="5 6">DSM 15349</strain>
    </source>
</reference>
<keyword evidence="3" id="KW-0804">Transcription</keyword>